<dbReference type="GO" id="GO:0006000">
    <property type="term" value="P:fructose metabolic process"/>
    <property type="evidence" value="ECO:0007669"/>
    <property type="project" value="InterPro"/>
</dbReference>
<evidence type="ECO:0000256" key="4">
    <source>
        <dbReference type="SAM" id="MobiDB-lite"/>
    </source>
</evidence>
<evidence type="ECO:0000256" key="1">
    <source>
        <dbReference type="ARBA" id="ARBA00008408"/>
    </source>
</evidence>
<dbReference type="Gene3D" id="3.40.50.300">
    <property type="entry name" value="P-loop containing nucleotide triphosphate hydrolases"/>
    <property type="match status" value="1"/>
</dbReference>
<reference evidence="7" key="1">
    <citation type="submission" date="2022-10" db="EMBL/GenBank/DDBJ databases">
        <title>Genome assembly of Pristionchus species.</title>
        <authorList>
            <person name="Yoshida K."/>
            <person name="Sommer R.J."/>
        </authorList>
    </citation>
    <scope>NUCLEOTIDE SEQUENCE [LARGE SCALE GENOMIC DNA]</scope>
    <source>
        <strain evidence="7">RS5460</strain>
    </source>
</reference>
<feature type="compositionally biased region" description="Polar residues" evidence="4">
    <location>
        <begin position="1"/>
        <end position="14"/>
    </location>
</feature>
<dbReference type="PANTHER" id="PTHR10606">
    <property type="entry name" value="6-PHOSPHOFRUCTO-2-KINASE/FRUCTOSE-2,6-BISPHOSPHATASE"/>
    <property type="match status" value="1"/>
</dbReference>
<dbReference type="GO" id="GO:0005829">
    <property type="term" value="C:cytosol"/>
    <property type="evidence" value="ECO:0007669"/>
    <property type="project" value="TreeGrafter"/>
</dbReference>
<dbReference type="InterPro" id="IPR013079">
    <property type="entry name" value="6Phosfructo_kin"/>
</dbReference>
<dbReference type="FunFam" id="3.40.50.300:FF:001979">
    <property type="entry name" value="6-phosphofructo-2-kinase/fructose-2,6-bisphosphatase"/>
    <property type="match status" value="1"/>
</dbReference>
<comment type="caution">
    <text evidence="6">The sequence shown here is derived from an EMBL/GenBank/DDBJ whole genome shotgun (WGS) entry which is preliminary data.</text>
</comment>
<dbReference type="PANTHER" id="PTHR10606:SF44">
    <property type="entry name" value="6-PHOSPHOFRUCTO 2-KINASE_FRUCTOSE 2,6-BISPHOSPHATASE LONG FORM"/>
    <property type="match status" value="1"/>
</dbReference>
<feature type="domain" description="6-phosphofructo-2-kinase" evidence="5">
    <location>
        <begin position="38"/>
        <end position="256"/>
    </location>
</feature>
<dbReference type="Proteomes" id="UP001328107">
    <property type="component" value="Unassembled WGS sequence"/>
</dbReference>
<dbReference type="SMART" id="SM00855">
    <property type="entry name" value="PGAM"/>
    <property type="match status" value="1"/>
</dbReference>
<evidence type="ECO:0000256" key="2">
    <source>
        <dbReference type="ARBA" id="ARBA00022741"/>
    </source>
</evidence>
<evidence type="ECO:0000259" key="5">
    <source>
        <dbReference type="Pfam" id="PF01591"/>
    </source>
</evidence>
<dbReference type="Pfam" id="PF01591">
    <property type="entry name" value="6PF2K"/>
    <property type="match status" value="1"/>
</dbReference>
<dbReference type="GO" id="GO:0005524">
    <property type="term" value="F:ATP binding"/>
    <property type="evidence" value="ECO:0007669"/>
    <property type="project" value="UniProtKB-KW"/>
</dbReference>
<dbReference type="PRINTS" id="PR00991">
    <property type="entry name" value="6PFRUCTKNASE"/>
</dbReference>
<gene>
    <name evidence="6" type="ORF">PMAYCL1PPCAC_18193</name>
</gene>
<feature type="region of interest" description="Disordered" evidence="4">
    <location>
        <begin position="1"/>
        <end position="26"/>
    </location>
</feature>
<keyword evidence="2" id="KW-0547">Nucleotide-binding</keyword>
<proteinExistence type="inferred from homology"/>
<dbReference type="InterPro" id="IPR003094">
    <property type="entry name" value="6Pfruct_kin"/>
</dbReference>
<protein>
    <recommendedName>
        <fullName evidence="5">6-phosphofructo-2-kinase domain-containing protein</fullName>
    </recommendedName>
</protein>
<dbReference type="Pfam" id="PF00300">
    <property type="entry name" value="His_Phos_1"/>
    <property type="match status" value="1"/>
</dbReference>
<dbReference type="GO" id="GO:0003873">
    <property type="term" value="F:6-phosphofructo-2-kinase activity"/>
    <property type="evidence" value="ECO:0007669"/>
    <property type="project" value="InterPro"/>
</dbReference>
<keyword evidence="7" id="KW-1185">Reference proteome</keyword>
<evidence type="ECO:0000256" key="3">
    <source>
        <dbReference type="ARBA" id="ARBA00022840"/>
    </source>
</evidence>
<sequence>MDMDSRTTSSQSGPSMEEASTKRKVTHTLTSGYSDHVRVPNVIVMVGLPARGKTYISKKLCRYLNWAGIKTRVFNVGEYRRKEETACDAIHGANAYFFSADNEEALRVREESARRAMEDLCEYLDTSKGTVAILDATNTTKKRRKMVINFCQEKGFRCFFIESLCDDPNIINANVTDVKVNSPDYKGVMSAEQAKDDFMKRIENYAKQYEPLDMDKECHLSFIKVINAGRSFYVNRVNGHAQSRVIYYLMNIHLLPRVIYFTRHGESGYNRMARMGGDSPLTSDGDAYAEALELFFKEERVQDLRVWCSQKIRAVQTAKGLKGVAAHVEYWKALDELDAGICEGLTYEDIENRYPKQTEDRRRDKYHYRFPAGESYEDVVARLEPVMMELERQVYLSLSLSLHISSNLLQGNVLVVSHQAVLRCILAYFTDRALDELPYIDVPLHTLIKLVPRAYSCHLIFYTYDATRGIWSAREGTLNLCQSPQPSTPTNTP</sequence>
<name>A0AAN5I170_9BILA</name>
<keyword evidence="3" id="KW-0067">ATP-binding</keyword>
<dbReference type="EMBL" id="BTRK01000004">
    <property type="protein sequence ID" value="GMR47998.1"/>
    <property type="molecule type" value="Genomic_DNA"/>
</dbReference>
<comment type="similarity">
    <text evidence="1">In the C-terminal section; belongs to the phosphoglycerate mutase family.</text>
</comment>
<organism evidence="6 7">
    <name type="scientific">Pristionchus mayeri</name>
    <dbReference type="NCBI Taxonomy" id="1317129"/>
    <lineage>
        <taxon>Eukaryota</taxon>
        <taxon>Metazoa</taxon>
        <taxon>Ecdysozoa</taxon>
        <taxon>Nematoda</taxon>
        <taxon>Chromadorea</taxon>
        <taxon>Rhabditida</taxon>
        <taxon>Rhabditina</taxon>
        <taxon>Diplogasteromorpha</taxon>
        <taxon>Diplogasteroidea</taxon>
        <taxon>Neodiplogasteridae</taxon>
        <taxon>Pristionchus</taxon>
    </lineage>
</organism>
<dbReference type="CDD" id="cd07067">
    <property type="entry name" value="HP_PGM_like"/>
    <property type="match status" value="1"/>
</dbReference>
<evidence type="ECO:0000313" key="7">
    <source>
        <dbReference type="Proteomes" id="UP001328107"/>
    </source>
</evidence>
<dbReference type="SUPFAM" id="SSF53254">
    <property type="entry name" value="Phosphoglycerate mutase-like"/>
    <property type="match status" value="1"/>
</dbReference>
<dbReference type="SUPFAM" id="SSF52540">
    <property type="entry name" value="P-loop containing nucleoside triphosphate hydrolases"/>
    <property type="match status" value="1"/>
</dbReference>
<accession>A0AAN5I170</accession>
<evidence type="ECO:0000313" key="6">
    <source>
        <dbReference type="EMBL" id="GMR47998.1"/>
    </source>
</evidence>
<dbReference type="AlphaFoldDB" id="A0AAN5I170"/>
<dbReference type="InterPro" id="IPR027417">
    <property type="entry name" value="P-loop_NTPase"/>
</dbReference>
<dbReference type="GO" id="GO:0004331">
    <property type="term" value="F:fructose-2,6-bisphosphate 2-phosphatase activity"/>
    <property type="evidence" value="ECO:0007669"/>
    <property type="project" value="TreeGrafter"/>
</dbReference>
<dbReference type="Gene3D" id="3.40.50.1240">
    <property type="entry name" value="Phosphoglycerate mutase-like"/>
    <property type="match status" value="1"/>
</dbReference>
<dbReference type="GO" id="GO:0006003">
    <property type="term" value="P:fructose 2,6-bisphosphate metabolic process"/>
    <property type="evidence" value="ECO:0007669"/>
    <property type="project" value="InterPro"/>
</dbReference>
<dbReference type="InterPro" id="IPR013078">
    <property type="entry name" value="His_Pase_superF_clade-1"/>
</dbReference>
<dbReference type="PIRSF" id="PIRSF000709">
    <property type="entry name" value="6PFK_2-Ptase"/>
    <property type="match status" value="1"/>
</dbReference>
<dbReference type="InterPro" id="IPR029033">
    <property type="entry name" value="His_PPase_superfam"/>
</dbReference>